<gene>
    <name evidence="6" type="primary">aphB</name>
    <name evidence="6" type="ORF">PPEP_b1166</name>
</gene>
<dbReference type="CDD" id="cd08422">
    <property type="entry name" value="PBP2_CrgA_like"/>
    <property type="match status" value="1"/>
</dbReference>
<dbReference type="PANTHER" id="PTHR30537">
    <property type="entry name" value="HTH-TYPE TRANSCRIPTIONAL REGULATOR"/>
    <property type="match status" value="1"/>
</dbReference>
<dbReference type="RefSeq" id="WP_147390747.1">
    <property type="nucleotide sequence ID" value="NZ_AQHF01000034.1"/>
</dbReference>
<evidence type="ECO:0000256" key="3">
    <source>
        <dbReference type="ARBA" id="ARBA00023125"/>
    </source>
</evidence>
<evidence type="ECO:0000256" key="4">
    <source>
        <dbReference type="ARBA" id="ARBA00023163"/>
    </source>
</evidence>
<keyword evidence="7" id="KW-1185">Reference proteome</keyword>
<dbReference type="Gene3D" id="1.10.10.10">
    <property type="entry name" value="Winged helix-like DNA-binding domain superfamily/Winged helix DNA-binding domain"/>
    <property type="match status" value="1"/>
</dbReference>
<dbReference type="GO" id="GO:0006351">
    <property type="term" value="P:DNA-templated transcription"/>
    <property type="evidence" value="ECO:0007669"/>
    <property type="project" value="TreeGrafter"/>
</dbReference>
<comment type="caution">
    <text evidence="6">The sequence shown here is derived from an EMBL/GenBank/DDBJ whole genome shotgun (WGS) entry which is preliminary data.</text>
</comment>
<dbReference type="InterPro" id="IPR036388">
    <property type="entry name" value="WH-like_DNA-bd_sf"/>
</dbReference>
<dbReference type="PANTHER" id="PTHR30537:SF5">
    <property type="entry name" value="HTH-TYPE TRANSCRIPTIONAL ACTIVATOR TTDR-RELATED"/>
    <property type="match status" value="1"/>
</dbReference>
<dbReference type="AlphaFoldDB" id="A0A8I0T6J9"/>
<evidence type="ECO:0000313" key="6">
    <source>
        <dbReference type="EMBL" id="MBE0349215.1"/>
    </source>
</evidence>
<dbReference type="InterPro" id="IPR036390">
    <property type="entry name" value="WH_DNA-bd_sf"/>
</dbReference>
<dbReference type="InterPro" id="IPR000847">
    <property type="entry name" value="LysR_HTH_N"/>
</dbReference>
<dbReference type="InterPro" id="IPR058163">
    <property type="entry name" value="LysR-type_TF_proteobact-type"/>
</dbReference>
<evidence type="ECO:0000256" key="2">
    <source>
        <dbReference type="ARBA" id="ARBA00023015"/>
    </source>
</evidence>
<name>A0A8I0T6J9_9GAMM</name>
<feature type="domain" description="HTH lysR-type" evidence="5">
    <location>
        <begin position="5"/>
        <end position="62"/>
    </location>
</feature>
<dbReference type="Proteomes" id="UP000660708">
    <property type="component" value="Unassembled WGS sequence"/>
</dbReference>
<keyword evidence="2" id="KW-0805">Transcription regulation</keyword>
<reference evidence="6 7" key="1">
    <citation type="submission" date="2015-06" db="EMBL/GenBank/DDBJ databases">
        <title>Genome sequence of Pseudoalteromonas peptidolytica.</title>
        <authorList>
            <person name="Xie B.-B."/>
            <person name="Rong J.-C."/>
            <person name="Qin Q.-L."/>
            <person name="Zhang Y.-Z."/>
        </authorList>
    </citation>
    <scope>NUCLEOTIDE SEQUENCE [LARGE SCALE GENOMIC DNA]</scope>
    <source>
        <strain evidence="6 7">F12-50-A1</strain>
    </source>
</reference>
<dbReference type="Gene3D" id="3.40.190.290">
    <property type="match status" value="1"/>
</dbReference>
<dbReference type="FunFam" id="1.10.10.10:FF:000001">
    <property type="entry name" value="LysR family transcriptional regulator"/>
    <property type="match status" value="1"/>
</dbReference>
<proteinExistence type="inferred from homology"/>
<protein>
    <submittedName>
        <fullName evidence="6">LysR family transcriptional regulator, transcriptional activator AphB</fullName>
    </submittedName>
</protein>
<sequence length="297" mass="33661">MKINYSLDDMRLFWVVAKQGSFSKAALELSMPISTLSRRIKNLEQSLQLRLLNRDAHRVTLTGSGVQYFQRCGGLLEALQSAGDALFDEKGEASGTINVSAPNNFTQYKLAHIFNAFLREYPKISINLSLSNKNIDLEKEHIDLAFRACDEVPLDWISRPLKQVKSIVCSSPALIEANTISHPKELQKLPVILSNPVRVWELVETTTGEKFSYTPLPPARLEADDLHVVSRAVIEGLGVGFIPYFMASEWIESGKLVRLLPKWSGQPRTVHLLYRDRDNMPHRLRLFIDYLIRASDN</sequence>
<dbReference type="EMBL" id="AQHF01000034">
    <property type="protein sequence ID" value="MBE0349215.1"/>
    <property type="molecule type" value="Genomic_DNA"/>
</dbReference>
<dbReference type="SUPFAM" id="SSF46785">
    <property type="entry name" value="Winged helix' DNA-binding domain"/>
    <property type="match status" value="1"/>
</dbReference>
<accession>A0A8I0T6J9</accession>
<dbReference type="GO" id="GO:0003700">
    <property type="term" value="F:DNA-binding transcription factor activity"/>
    <property type="evidence" value="ECO:0007669"/>
    <property type="project" value="InterPro"/>
</dbReference>
<dbReference type="SUPFAM" id="SSF53850">
    <property type="entry name" value="Periplasmic binding protein-like II"/>
    <property type="match status" value="1"/>
</dbReference>
<dbReference type="Pfam" id="PF03466">
    <property type="entry name" value="LysR_substrate"/>
    <property type="match status" value="1"/>
</dbReference>
<keyword evidence="4" id="KW-0804">Transcription</keyword>
<evidence type="ECO:0000256" key="1">
    <source>
        <dbReference type="ARBA" id="ARBA00009437"/>
    </source>
</evidence>
<dbReference type="PROSITE" id="PS50931">
    <property type="entry name" value="HTH_LYSR"/>
    <property type="match status" value="1"/>
</dbReference>
<keyword evidence="3" id="KW-0238">DNA-binding</keyword>
<organism evidence="6 7">
    <name type="scientific">Pseudoalteromonas peptidolytica F12-50-A1</name>
    <dbReference type="NCBI Taxonomy" id="1315280"/>
    <lineage>
        <taxon>Bacteria</taxon>
        <taxon>Pseudomonadati</taxon>
        <taxon>Pseudomonadota</taxon>
        <taxon>Gammaproteobacteria</taxon>
        <taxon>Alteromonadales</taxon>
        <taxon>Pseudoalteromonadaceae</taxon>
        <taxon>Pseudoalteromonas</taxon>
    </lineage>
</organism>
<evidence type="ECO:0000313" key="7">
    <source>
        <dbReference type="Proteomes" id="UP000660708"/>
    </source>
</evidence>
<dbReference type="InterPro" id="IPR005119">
    <property type="entry name" value="LysR_subst-bd"/>
</dbReference>
<dbReference type="GO" id="GO:0043565">
    <property type="term" value="F:sequence-specific DNA binding"/>
    <property type="evidence" value="ECO:0007669"/>
    <property type="project" value="TreeGrafter"/>
</dbReference>
<dbReference type="Pfam" id="PF00126">
    <property type="entry name" value="HTH_1"/>
    <property type="match status" value="1"/>
</dbReference>
<evidence type="ECO:0000259" key="5">
    <source>
        <dbReference type="PROSITE" id="PS50931"/>
    </source>
</evidence>
<comment type="similarity">
    <text evidence="1">Belongs to the LysR transcriptional regulatory family.</text>
</comment>